<dbReference type="PROSITE" id="PS00086">
    <property type="entry name" value="CYTOCHROME_P450"/>
    <property type="match status" value="1"/>
</dbReference>
<dbReference type="Pfam" id="PF00067">
    <property type="entry name" value="p450"/>
    <property type="match status" value="1"/>
</dbReference>
<evidence type="ECO:0000313" key="10">
    <source>
        <dbReference type="Proteomes" id="UP000646365"/>
    </source>
</evidence>
<name>A0A8J2Z119_9PROT</name>
<dbReference type="InterPro" id="IPR002397">
    <property type="entry name" value="Cyt_P450_B"/>
</dbReference>
<keyword evidence="2 8" id="KW-0349">Heme</keyword>
<dbReference type="SUPFAM" id="SSF48264">
    <property type="entry name" value="Cytochrome P450"/>
    <property type="match status" value="1"/>
</dbReference>
<sequence>MNQDAIALADATDVLSFTAPSIQSCPFAAYDHLRDREPVYKDPVTGNYILTRYQDVRRVLLDVKTFSSRSGLGASRANAAREEVDQIYDAHGWRPMDTLQSQDPPEHRTYRQLVDKAFAPAKILALEPRINEIIHGLIDGLIETLGAHGEIEFVADFAIKLPMIVIAEQLGVRSKDMDRFKIWSDAVVLVQDPTLSRERQIEVAHTCIEMQRYFADAIAQVRREPNEQLLSRLVHAEVDGRRLEMGELQSIMRQLIVAGNETTTTTLAAGMKLLAEDRDIVSRLRGAPDLLGAFVEETLRAMSPVQTLFRRVMEDTDIAGVTIPAGAMVEVRYGAANRDPAVFAEPEKLDLARQNVKSHLAFGFGPHICIGNQLARGELRLAFQCLIERLDKFRLSRGENSYVFIPNYVVYGMTKLWISADKH</sequence>
<evidence type="ECO:0000256" key="7">
    <source>
        <dbReference type="ARBA" id="ARBA00043906"/>
    </source>
</evidence>
<organism evidence="9 10">
    <name type="scientific">Aliidongia dinghuensis</name>
    <dbReference type="NCBI Taxonomy" id="1867774"/>
    <lineage>
        <taxon>Bacteria</taxon>
        <taxon>Pseudomonadati</taxon>
        <taxon>Pseudomonadota</taxon>
        <taxon>Alphaproteobacteria</taxon>
        <taxon>Rhodospirillales</taxon>
        <taxon>Dongiaceae</taxon>
        <taxon>Aliidongia</taxon>
    </lineage>
</organism>
<evidence type="ECO:0000256" key="6">
    <source>
        <dbReference type="ARBA" id="ARBA00023033"/>
    </source>
</evidence>
<proteinExistence type="inferred from homology"/>
<comment type="caution">
    <text evidence="9">The sequence shown here is derived from an EMBL/GenBank/DDBJ whole genome shotgun (WGS) entry which is preliminary data.</text>
</comment>
<dbReference type="PRINTS" id="PR00385">
    <property type="entry name" value="P450"/>
</dbReference>
<keyword evidence="6 8" id="KW-0503">Monooxygenase</keyword>
<dbReference type="EMBL" id="BMJQ01000030">
    <property type="protein sequence ID" value="GGF49389.1"/>
    <property type="molecule type" value="Genomic_DNA"/>
</dbReference>
<evidence type="ECO:0000256" key="8">
    <source>
        <dbReference type="RuleBase" id="RU000461"/>
    </source>
</evidence>
<dbReference type="InterPro" id="IPR036396">
    <property type="entry name" value="Cyt_P450_sf"/>
</dbReference>
<evidence type="ECO:0000256" key="1">
    <source>
        <dbReference type="ARBA" id="ARBA00010617"/>
    </source>
</evidence>
<accession>A0A8J2Z119</accession>
<dbReference type="PANTHER" id="PTHR46696:SF4">
    <property type="entry name" value="BIOTIN BIOSYNTHESIS CYTOCHROME P450"/>
    <property type="match status" value="1"/>
</dbReference>
<dbReference type="Gene3D" id="1.10.630.10">
    <property type="entry name" value="Cytochrome P450"/>
    <property type="match status" value="1"/>
</dbReference>
<comment type="similarity">
    <text evidence="1 8">Belongs to the cytochrome P450 family.</text>
</comment>
<gene>
    <name evidence="9" type="ORF">GCM10011611_64750</name>
</gene>
<dbReference type="PANTHER" id="PTHR46696">
    <property type="entry name" value="P450, PUTATIVE (EUROFUNG)-RELATED"/>
    <property type="match status" value="1"/>
</dbReference>
<dbReference type="InterPro" id="IPR017972">
    <property type="entry name" value="Cyt_P450_CS"/>
</dbReference>
<comment type="function">
    <text evidence="7">Cytochromes P450 are a group of heme-thiolate monooxygenases. They oxidize a variety of structurally unrelated compounds, including steroids, fatty acids, and xenobiotics.</text>
</comment>
<evidence type="ECO:0000256" key="5">
    <source>
        <dbReference type="ARBA" id="ARBA00023004"/>
    </source>
</evidence>
<reference evidence="9" key="2">
    <citation type="submission" date="2020-09" db="EMBL/GenBank/DDBJ databases">
        <authorList>
            <person name="Sun Q."/>
            <person name="Zhou Y."/>
        </authorList>
    </citation>
    <scope>NUCLEOTIDE SEQUENCE</scope>
    <source>
        <strain evidence="9">CGMCC 1.15725</strain>
    </source>
</reference>
<evidence type="ECO:0000256" key="4">
    <source>
        <dbReference type="ARBA" id="ARBA00023002"/>
    </source>
</evidence>
<protein>
    <submittedName>
        <fullName evidence="9">Cytochrome P450</fullName>
    </submittedName>
</protein>
<evidence type="ECO:0000256" key="3">
    <source>
        <dbReference type="ARBA" id="ARBA00022723"/>
    </source>
</evidence>
<keyword evidence="4 8" id="KW-0560">Oxidoreductase</keyword>
<dbReference type="GO" id="GO:0036199">
    <property type="term" value="F:cholest-4-en-3-one 26-monooxygenase activity"/>
    <property type="evidence" value="ECO:0007669"/>
    <property type="project" value="TreeGrafter"/>
</dbReference>
<dbReference type="InterPro" id="IPR001128">
    <property type="entry name" value="Cyt_P450"/>
</dbReference>
<dbReference type="AlphaFoldDB" id="A0A8J2Z119"/>
<keyword evidence="10" id="KW-1185">Reference proteome</keyword>
<reference evidence="9" key="1">
    <citation type="journal article" date="2014" name="Int. J. Syst. Evol. Microbiol.">
        <title>Complete genome sequence of Corynebacterium casei LMG S-19264T (=DSM 44701T), isolated from a smear-ripened cheese.</title>
        <authorList>
            <consortium name="US DOE Joint Genome Institute (JGI-PGF)"/>
            <person name="Walter F."/>
            <person name="Albersmeier A."/>
            <person name="Kalinowski J."/>
            <person name="Ruckert C."/>
        </authorList>
    </citation>
    <scope>NUCLEOTIDE SEQUENCE</scope>
    <source>
        <strain evidence="9">CGMCC 1.15725</strain>
    </source>
</reference>
<evidence type="ECO:0000313" key="9">
    <source>
        <dbReference type="EMBL" id="GGF49389.1"/>
    </source>
</evidence>
<dbReference type="RefSeq" id="WP_189052349.1">
    <property type="nucleotide sequence ID" value="NZ_BMJQ01000030.1"/>
</dbReference>
<keyword evidence="3 8" id="KW-0479">Metal-binding</keyword>
<dbReference type="Proteomes" id="UP000646365">
    <property type="component" value="Unassembled WGS sequence"/>
</dbReference>
<keyword evidence="5 8" id="KW-0408">Iron</keyword>
<dbReference type="FunFam" id="1.10.630.10:FF:000018">
    <property type="entry name" value="Cytochrome P450 monooxygenase"/>
    <property type="match status" value="1"/>
</dbReference>
<dbReference type="GO" id="GO:0006707">
    <property type="term" value="P:cholesterol catabolic process"/>
    <property type="evidence" value="ECO:0007669"/>
    <property type="project" value="TreeGrafter"/>
</dbReference>
<evidence type="ECO:0000256" key="2">
    <source>
        <dbReference type="ARBA" id="ARBA00022617"/>
    </source>
</evidence>
<dbReference type="GO" id="GO:0005506">
    <property type="term" value="F:iron ion binding"/>
    <property type="evidence" value="ECO:0007669"/>
    <property type="project" value="InterPro"/>
</dbReference>
<dbReference type="GO" id="GO:0008395">
    <property type="term" value="F:steroid hydroxylase activity"/>
    <property type="evidence" value="ECO:0007669"/>
    <property type="project" value="TreeGrafter"/>
</dbReference>
<dbReference type="PRINTS" id="PR00359">
    <property type="entry name" value="BP450"/>
</dbReference>
<dbReference type="GO" id="GO:0020037">
    <property type="term" value="F:heme binding"/>
    <property type="evidence" value="ECO:0007669"/>
    <property type="project" value="InterPro"/>
</dbReference>